<evidence type="ECO:0000256" key="2">
    <source>
        <dbReference type="ARBA" id="ARBA00011971"/>
    </source>
</evidence>
<dbReference type="Gene3D" id="3.40.50.2020">
    <property type="match status" value="1"/>
</dbReference>
<evidence type="ECO:0000256" key="3">
    <source>
        <dbReference type="ARBA" id="ARBA00022676"/>
    </source>
</evidence>
<name>A0A1L4D1L6_9BACT</name>
<dbReference type="KEGG" id="saqi:AXG55_09270"/>
<dbReference type="GO" id="GO:0044205">
    <property type="term" value="P:'de novo' UMP biosynthetic process"/>
    <property type="evidence" value="ECO:0007669"/>
    <property type="project" value="UniProtKB-UniRule"/>
</dbReference>
<feature type="binding site" evidence="6">
    <location>
        <position position="108"/>
    </location>
    <ligand>
        <name>5-phospho-alpha-D-ribose 1-diphosphate</name>
        <dbReference type="ChEBI" id="CHEBI:58017"/>
        <note>ligand shared between dimeric partners</note>
    </ligand>
</feature>
<dbReference type="PANTHER" id="PTHR19278:SF9">
    <property type="entry name" value="URIDINE 5'-MONOPHOSPHATE SYNTHASE"/>
    <property type="match status" value="1"/>
</dbReference>
<keyword evidence="9" id="KW-1185">Reference proteome</keyword>
<accession>A0A1L4D1L6</accession>
<gene>
    <name evidence="6" type="primary">pyrE</name>
    <name evidence="8" type="ORF">AXG55_09270</name>
</gene>
<dbReference type="GO" id="GO:0019856">
    <property type="term" value="P:pyrimidine nucleobase biosynthetic process"/>
    <property type="evidence" value="ECO:0007669"/>
    <property type="project" value="TreeGrafter"/>
</dbReference>
<evidence type="ECO:0000256" key="5">
    <source>
        <dbReference type="ARBA" id="ARBA00022975"/>
    </source>
</evidence>
<comment type="cofactor">
    <cofactor evidence="6">
        <name>Mg(2+)</name>
        <dbReference type="ChEBI" id="CHEBI:18420"/>
    </cofactor>
</comment>
<comment type="catalytic activity">
    <reaction evidence="6">
        <text>orotidine 5'-phosphate + diphosphate = orotate + 5-phospho-alpha-D-ribose 1-diphosphate</text>
        <dbReference type="Rhea" id="RHEA:10380"/>
        <dbReference type="ChEBI" id="CHEBI:30839"/>
        <dbReference type="ChEBI" id="CHEBI:33019"/>
        <dbReference type="ChEBI" id="CHEBI:57538"/>
        <dbReference type="ChEBI" id="CHEBI:58017"/>
        <dbReference type="EC" id="2.4.2.10"/>
    </reaction>
</comment>
<evidence type="ECO:0000256" key="1">
    <source>
        <dbReference type="ARBA" id="ARBA00004889"/>
    </source>
</evidence>
<evidence type="ECO:0000256" key="6">
    <source>
        <dbReference type="HAMAP-Rule" id="MF_01208"/>
    </source>
</evidence>
<evidence type="ECO:0000259" key="7">
    <source>
        <dbReference type="Pfam" id="PF00156"/>
    </source>
</evidence>
<evidence type="ECO:0000313" key="8">
    <source>
        <dbReference type="EMBL" id="APJ04086.1"/>
    </source>
</evidence>
<dbReference type="SUPFAM" id="SSF53271">
    <property type="entry name" value="PRTase-like"/>
    <property type="match status" value="1"/>
</dbReference>
<dbReference type="STRING" id="1915309.AXG55_09270"/>
<dbReference type="CDD" id="cd06223">
    <property type="entry name" value="PRTases_typeI"/>
    <property type="match status" value="1"/>
</dbReference>
<keyword evidence="3 6" id="KW-0328">Glycosyltransferase</keyword>
<feature type="binding site" evidence="6">
    <location>
        <position position="104"/>
    </location>
    <ligand>
        <name>5-phospho-alpha-D-ribose 1-diphosphate</name>
        <dbReference type="ChEBI" id="CHEBI:58017"/>
        <note>ligand shared between dimeric partners</note>
    </ligand>
</feature>
<keyword evidence="6" id="KW-0460">Magnesium</keyword>
<dbReference type="UniPathway" id="UPA00070">
    <property type="reaction ID" value="UER00119"/>
</dbReference>
<dbReference type="InterPro" id="IPR000836">
    <property type="entry name" value="PRTase_dom"/>
</dbReference>
<dbReference type="Proteomes" id="UP000184731">
    <property type="component" value="Chromosome"/>
</dbReference>
<feature type="binding site" evidence="6">
    <location>
        <position position="110"/>
    </location>
    <ligand>
        <name>5-phospho-alpha-D-ribose 1-diphosphate</name>
        <dbReference type="ChEBI" id="CHEBI:58017"/>
        <note>ligand shared between dimeric partners</note>
    </ligand>
</feature>
<protein>
    <recommendedName>
        <fullName evidence="2 6">Orotate phosphoribosyltransferase</fullName>
        <shortName evidence="6">OPRT</shortName>
        <shortName evidence="6">OPRTase</shortName>
        <ecNumber evidence="2 6">2.4.2.10</ecNumber>
    </recommendedName>
</protein>
<dbReference type="EC" id="2.4.2.10" evidence="2 6"/>
<evidence type="ECO:0000256" key="4">
    <source>
        <dbReference type="ARBA" id="ARBA00022679"/>
    </source>
</evidence>
<dbReference type="GO" id="GO:0000287">
    <property type="term" value="F:magnesium ion binding"/>
    <property type="evidence" value="ECO:0007669"/>
    <property type="project" value="UniProtKB-UniRule"/>
</dbReference>
<dbReference type="RefSeq" id="WP_148697836.1">
    <property type="nucleotide sequence ID" value="NZ_CP017834.1"/>
</dbReference>
<dbReference type="PANTHER" id="PTHR19278">
    <property type="entry name" value="OROTATE PHOSPHORIBOSYLTRANSFERASE"/>
    <property type="match status" value="1"/>
</dbReference>
<dbReference type="InterPro" id="IPR029057">
    <property type="entry name" value="PRTase-like"/>
</dbReference>
<dbReference type="HAMAP" id="MF_01208">
    <property type="entry name" value="PyrE"/>
    <property type="match status" value="1"/>
</dbReference>
<keyword evidence="4 6" id="KW-0808">Transferase</keyword>
<comment type="caution">
    <text evidence="6">Lacks conserved residue(s) required for the propagation of feature annotation.</text>
</comment>
<feature type="domain" description="Phosphoribosyltransferase" evidence="7">
    <location>
        <begin position="59"/>
        <end position="163"/>
    </location>
</feature>
<dbReference type="OrthoDB" id="9803963at2"/>
<comment type="subunit">
    <text evidence="6">Homodimer.</text>
</comment>
<feature type="binding site" description="in other chain" evidence="6">
    <location>
        <begin position="130"/>
        <end position="138"/>
    </location>
    <ligand>
        <name>5-phospho-alpha-D-ribose 1-diphosphate</name>
        <dbReference type="ChEBI" id="CHEBI:58017"/>
        <note>ligand shared between dimeric partners</note>
    </ligand>
</feature>
<evidence type="ECO:0000313" key="9">
    <source>
        <dbReference type="Proteomes" id="UP000184731"/>
    </source>
</evidence>
<dbReference type="GO" id="GO:0004588">
    <property type="term" value="F:orotate phosphoribosyltransferase activity"/>
    <property type="evidence" value="ECO:0007669"/>
    <property type="project" value="UniProtKB-UniRule"/>
</dbReference>
<feature type="binding site" evidence="6">
    <location>
        <position position="134"/>
    </location>
    <ligand>
        <name>orotate</name>
        <dbReference type="ChEBI" id="CHEBI:30839"/>
    </ligand>
</feature>
<dbReference type="InterPro" id="IPR023031">
    <property type="entry name" value="OPRT"/>
</dbReference>
<comment type="similarity">
    <text evidence="6">Belongs to the purine/pyrimidine phosphoribosyltransferase family. PyrE subfamily.</text>
</comment>
<reference evidence="8 9" key="1">
    <citation type="submission" date="2016-10" db="EMBL/GenBank/DDBJ databases">
        <title>Silvanigrella aquatica sp. nov., isolated from a freshwater lake located in the Black Forest, Germany, description of Silvanigrellaceae fam. nov., Silvanigrellales ord. nov., reclassification of the order Bdellovibrionales in the class Oligoflexia, reclassification of the families Bacteriovoracaceae and Halobacteriovoraceae in the new order Bacteriovoracales ord. nov., and reclassification of the family Pseudobacteriovoracaceae in the order Oligoflexiales.</title>
        <authorList>
            <person name="Hahn M.W."/>
            <person name="Schmidt J."/>
            <person name="Koll U."/>
            <person name="Rohde M."/>
            <person name="Verbag S."/>
            <person name="Pitt A."/>
            <person name="Nakai R."/>
            <person name="Naganuma T."/>
            <person name="Lang E."/>
        </authorList>
    </citation>
    <scope>NUCLEOTIDE SEQUENCE [LARGE SCALE GENOMIC DNA]</scope>
    <source>
        <strain evidence="8 9">MWH-Nonnen-W8red</strain>
    </source>
</reference>
<proteinExistence type="inferred from homology"/>
<dbReference type="EMBL" id="CP017834">
    <property type="protein sequence ID" value="APJ04086.1"/>
    <property type="molecule type" value="Genomic_DNA"/>
</dbReference>
<organism evidence="8 9">
    <name type="scientific">Silvanigrella aquatica</name>
    <dbReference type="NCBI Taxonomy" id="1915309"/>
    <lineage>
        <taxon>Bacteria</taxon>
        <taxon>Pseudomonadati</taxon>
        <taxon>Bdellovibrionota</taxon>
        <taxon>Oligoflexia</taxon>
        <taxon>Silvanigrellales</taxon>
        <taxon>Silvanigrellaceae</taxon>
        <taxon>Silvanigrella</taxon>
    </lineage>
</organism>
<comment type="pathway">
    <text evidence="1 6">Pyrimidine metabolism; UMP biosynthesis via de novo pathway; UMP from orotate: step 1/2.</text>
</comment>
<keyword evidence="5 6" id="KW-0665">Pyrimidine biosynthesis</keyword>
<dbReference type="Pfam" id="PF00156">
    <property type="entry name" value="Pribosyltran"/>
    <property type="match status" value="1"/>
</dbReference>
<dbReference type="AlphaFoldDB" id="A0A1L4D1L6"/>
<comment type="function">
    <text evidence="6">Catalyzes the transfer of a ribosyl phosphate group from 5-phosphoribose 1-diphosphate to orotate, leading to the formation of orotidine monophosphate (OMP).</text>
</comment>
<sequence>MILDSETHEIVRGFFEAKVLQISTNPMFKLASGKESPVYIDHRKIFSHPTLRKKVISKWAEMLKIEFSSMLDSPNLVFAGTATAGIAPAYALAEYFNAGFVYVRSKPKDHGLNSIIEGTMPSNALVFVVDDMITTGGSLLQAAEHLKSEYVKSMVAISISNHNLKKSNEAFFSKNLVCKSLFKTTDLFDVAYAKDFITGREMKMIMEWLTQLDE</sequence>